<comment type="caution">
    <text evidence="12">The sequence shown here is derived from an EMBL/GenBank/DDBJ whole genome shotgun (WGS) entry which is preliminary data.</text>
</comment>
<dbReference type="Gene3D" id="1.10.10.10">
    <property type="entry name" value="Winged helix-like DNA-binding domain superfamily/Winged helix DNA-binding domain"/>
    <property type="match status" value="1"/>
</dbReference>
<dbReference type="SUPFAM" id="SSF52058">
    <property type="entry name" value="L domain-like"/>
    <property type="match status" value="1"/>
</dbReference>
<dbReference type="InterPro" id="IPR041118">
    <property type="entry name" value="Rx_N"/>
</dbReference>
<keyword evidence="13" id="KW-1185">Reference proteome</keyword>
<dbReference type="CDD" id="cd14798">
    <property type="entry name" value="RX-CC_like"/>
    <property type="match status" value="1"/>
</dbReference>
<dbReference type="InterPro" id="IPR042197">
    <property type="entry name" value="Apaf_helical"/>
</dbReference>
<gene>
    <name evidence="12" type="ORF">NCGR_LOCUS14862</name>
</gene>
<keyword evidence="2" id="KW-0433">Leucine-rich repeat</keyword>
<sequence>MAETVLSMARSMLGSAVSKAAAAAAQEMSLLMGVQKEIWFMKDELETMQAILVAPEVTKKKDKLVKVWAKQVRDLSYDIEDCLDEFTVHVGSQSLSQQMMKLKDRHRIAVQICNLKARVEEVSKRNTRYHLIKTEASNTTMDETESYLEDIRNHSASNIDEAQLVGFDEPKKKLLEMVQEVRANDGQARVISVVGMGGLGKTTLARKIYESKEDIANSFSCCAWITVSQSFVKTELLQNMTRQLLGEESLKNCLIELEGKGLQINDLASYLTRELKDRRYFVVLDDLWSIEAWNWIHGIAFPSTNNKGSRIIVTTRDADIANGCTSGESFVYHLKPLEVDDAIQLLLRKARKHHKDLENNKNLRDTVTHLVEKCGCLPLAILTVGGILASKKIEEWGKFYNQLHSELENNPSLEPVRRIVTLSYSHLPSHLKPCFLYLSIFPEDFEIKRRRLVDRWIAEGLVTARGRVTVEEVGESYFQQLISRSMILPARVNFEGVVKSCRVHDIVRDTIISISREENFVYLTEDNVAGVVVGEKFRHVAYHGKSCTNVGVDWSCVRSLTSFGERPMKPQPSLCSPELRMLRTLDLKDAQFKITQNDINNIGLLHHLKYMNAQYGGPIMSHSNIYALPRSIGKLQSLQVLDLRGSCISGLPTEVTKLQSLRSLRCRKNTVLNSFDPRWPLICMKNVLRLPIMFTPLVDSEDRNKMIAEAHLFFSSPFSYSRVPGVRVPRGIGNLKVLQILEVVDLKGTSTKAIEELGELSQLRKLSVTTRGAAKGKCTAFCKALVKLVSLRSVHVENWGTLEWLGSPLSPPPLLRSLKLIGKLQILGALPQLMLLQLINDAYTGEKLTFRTGAFPSLRKLVYEEFEYTLTEMRFEEDASPHMESIHIDQSRLKSGIIGIKHLPSLKEISLGNNCKVAGLNMLQAEVNQHPNKPVLRLLRDQSHHDLGDVIRSGVEVEATEPQPDDAEESSQVITTADNSPCKDSAPGLDLPRRLPLYRAGSAPTNTPCLCSASDFFLQLVAAVSVQPAAESELAVCLIMMRAW</sequence>
<keyword evidence="4" id="KW-0547">Nucleotide-binding</keyword>
<evidence type="ECO:0000256" key="2">
    <source>
        <dbReference type="ARBA" id="ARBA00022614"/>
    </source>
</evidence>
<dbReference type="Pfam" id="PF00931">
    <property type="entry name" value="NB-ARC"/>
    <property type="match status" value="1"/>
</dbReference>
<evidence type="ECO:0000256" key="6">
    <source>
        <dbReference type="ARBA" id="ARBA00023054"/>
    </source>
</evidence>
<dbReference type="PRINTS" id="PR00364">
    <property type="entry name" value="DISEASERSIST"/>
</dbReference>
<keyword evidence="5" id="KW-0611">Plant defense</keyword>
<evidence type="ECO:0000259" key="9">
    <source>
        <dbReference type="Pfam" id="PF18052"/>
    </source>
</evidence>
<dbReference type="InterPro" id="IPR044974">
    <property type="entry name" value="Disease_R_plants"/>
</dbReference>
<feature type="domain" description="Disease resistance protein winged helix" evidence="10">
    <location>
        <begin position="440"/>
        <end position="509"/>
    </location>
</feature>
<dbReference type="AlphaFoldDB" id="A0A811ND48"/>
<protein>
    <submittedName>
        <fullName evidence="12">Uncharacterized protein</fullName>
    </submittedName>
</protein>
<evidence type="ECO:0000256" key="5">
    <source>
        <dbReference type="ARBA" id="ARBA00022821"/>
    </source>
</evidence>
<feature type="domain" description="Disease resistance R13L4/SHOC-2-like LRR" evidence="11">
    <location>
        <begin position="823"/>
        <end position="935"/>
    </location>
</feature>
<feature type="domain" description="Disease resistance R13L4/SHOC-2-like LRR" evidence="11">
    <location>
        <begin position="725"/>
        <end position="820"/>
    </location>
</feature>
<dbReference type="EMBL" id="CAJGYO010000003">
    <property type="protein sequence ID" value="CAD6221624.1"/>
    <property type="molecule type" value="Genomic_DNA"/>
</dbReference>
<dbReference type="InterPro" id="IPR032675">
    <property type="entry name" value="LRR_dom_sf"/>
</dbReference>
<evidence type="ECO:0000313" key="12">
    <source>
        <dbReference type="EMBL" id="CAD6221624.1"/>
    </source>
</evidence>
<dbReference type="InterPro" id="IPR002182">
    <property type="entry name" value="NB-ARC"/>
</dbReference>
<feature type="compositionally biased region" description="Polar residues" evidence="7">
    <location>
        <begin position="970"/>
        <end position="979"/>
    </location>
</feature>
<name>A0A811ND48_9POAL</name>
<feature type="region of interest" description="Disordered" evidence="7">
    <location>
        <begin position="957"/>
        <end position="988"/>
    </location>
</feature>
<organism evidence="12 13">
    <name type="scientific">Miscanthus lutarioriparius</name>
    <dbReference type="NCBI Taxonomy" id="422564"/>
    <lineage>
        <taxon>Eukaryota</taxon>
        <taxon>Viridiplantae</taxon>
        <taxon>Streptophyta</taxon>
        <taxon>Embryophyta</taxon>
        <taxon>Tracheophyta</taxon>
        <taxon>Spermatophyta</taxon>
        <taxon>Magnoliopsida</taxon>
        <taxon>Liliopsida</taxon>
        <taxon>Poales</taxon>
        <taxon>Poaceae</taxon>
        <taxon>PACMAD clade</taxon>
        <taxon>Panicoideae</taxon>
        <taxon>Andropogonodae</taxon>
        <taxon>Andropogoneae</taxon>
        <taxon>Saccharinae</taxon>
        <taxon>Miscanthus</taxon>
    </lineage>
</organism>
<dbReference type="Gene3D" id="3.80.10.10">
    <property type="entry name" value="Ribonuclease Inhibitor"/>
    <property type="match status" value="1"/>
</dbReference>
<dbReference type="InterPro" id="IPR038005">
    <property type="entry name" value="RX-like_CC"/>
</dbReference>
<dbReference type="InterPro" id="IPR055414">
    <property type="entry name" value="LRR_R13L4/SHOC2-like"/>
</dbReference>
<dbReference type="InterPro" id="IPR027417">
    <property type="entry name" value="P-loop_NTPase"/>
</dbReference>
<keyword evidence="3" id="KW-0677">Repeat</keyword>
<dbReference type="FunFam" id="3.40.50.300:FF:001091">
    <property type="entry name" value="Probable disease resistance protein At1g61300"/>
    <property type="match status" value="1"/>
</dbReference>
<feature type="domain" description="NB-ARC" evidence="8">
    <location>
        <begin position="175"/>
        <end position="352"/>
    </location>
</feature>
<evidence type="ECO:0000256" key="4">
    <source>
        <dbReference type="ARBA" id="ARBA00022741"/>
    </source>
</evidence>
<dbReference type="Gene3D" id="1.20.5.4130">
    <property type="match status" value="1"/>
</dbReference>
<dbReference type="GO" id="GO:0042742">
    <property type="term" value="P:defense response to bacterium"/>
    <property type="evidence" value="ECO:0007669"/>
    <property type="project" value="UniProtKB-ARBA"/>
</dbReference>
<dbReference type="OrthoDB" id="680011at2759"/>
<evidence type="ECO:0000259" key="10">
    <source>
        <dbReference type="Pfam" id="PF23559"/>
    </source>
</evidence>
<feature type="domain" description="Disease resistance N-terminal" evidence="9">
    <location>
        <begin position="13"/>
        <end position="98"/>
    </location>
</feature>
<evidence type="ECO:0000256" key="7">
    <source>
        <dbReference type="SAM" id="MobiDB-lite"/>
    </source>
</evidence>
<dbReference type="PANTHER" id="PTHR23155">
    <property type="entry name" value="DISEASE RESISTANCE PROTEIN RP"/>
    <property type="match status" value="1"/>
</dbReference>
<evidence type="ECO:0000256" key="1">
    <source>
        <dbReference type="ARBA" id="ARBA00008894"/>
    </source>
</evidence>
<dbReference type="InterPro" id="IPR058922">
    <property type="entry name" value="WHD_DRP"/>
</dbReference>
<evidence type="ECO:0000259" key="8">
    <source>
        <dbReference type="Pfam" id="PF00931"/>
    </source>
</evidence>
<evidence type="ECO:0000259" key="11">
    <source>
        <dbReference type="Pfam" id="PF23598"/>
    </source>
</evidence>
<dbReference type="GO" id="GO:0043531">
    <property type="term" value="F:ADP binding"/>
    <property type="evidence" value="ECO:0007669"/>
    <property type="project" value="InterPro"/>
</dbReference>
<evidence type="ECO:0000313" key="13">
    <source>
        <dbReference type="Proteomes" id="UP000604825"/>
    </source>
</evidence>
<dbReference type="Gene3D" id="1.10.8.430">
    <property type="entry name" value="Helical domain of apoptotic protease-activating factors"/>
    <property type="match status" value="1"/>
</dbReference>
<evidence type="ECO:0000256" key="3">
    <source>
        <dbReference type="ARBA" id="ARBA00022737"/>
    </source>
</evidence>
<feature type="domain" description="Disease resistance R13L4/SHOC-2-like LRR" evidence="11">
    <location>
        <begin position="557"/>
        <end position="672"/>
    </location>
</feature>
<reference evidence="12" key="1">
    <citation type="submission" date="2020-10" db="EMBL/GenBank/DDBJ databases">
        <authorList>
            <person name="Han B."/>
            <person name="Lu T."/>
            <person name="Zhao Q."/>
            <person name="Huang X."/>
            <person name="Zhao Y."/>
        </authorList>
    </citation>
    <scope>NUCLEOTIDE SEQUENCE</scope>
</reference>
<dbReference type="Gene3D" id="3.40.50.300">
    <property type="entry name" value="P-loop containing nucleotide triphosphate hydrolases"/>
    <property type="match status" value="1"/>
</dbReference>
<dbReference type="InterPro" id="IPR036388">
    <property type="entry name" value="WH-like_DNA-bd_sf"/>
</dbReference>
<dbReference type="PANTHER" id="PTHR23155:SF963">
    <property type="entry name" value="OS06G0287000 PROTEIN"/>
    <property type="match status" value="1"/>
</dbReference>
<proteinExistence type="inferred from homology"/>
<comment type="similarity">
    <text evidence="1">Belongs to the disease resistance NB-LRR family.</text>
</comment>
<keyword evidence="6" id="KW-0175">Coiled coil</keyword>
<dbReference type="Pfam" id="PF18052">
    <property type="entry name" value="Rx_N"/>
    <property type="match status" value="1"/>
</dbReference>
<dbReference type="Pfam" id="PF23559">
    <property type="entry name" value="WHD_DRP"/>
    <property type="match status" value="1"/>
</dbReference>
<dbReference type="GO" id="GO:0009626">
    <property type="term" value="P:plant-type hypersensitive response"/>
    <property type="evidence" value="ECO:0007669"/>
    <property type="project" value="UniProtKB-ARBA"/>
</dbReference>
<dbReference type="GO" id="GO:0002758">
    <property type="term" value="P:innate immune response-activating signaling pathway"/>
    <property type="evidence" value="ECO:0007669"/>
    <property type="project" value="UniProtKB-ARBA"/>
</dbReference>
<accession>A0A811ND48</accession>
<dbReference type="Proteomes" id="UP000604825">
    <property type="component" value="Unassembled WGS sequence"/>
</dbReference>
<dbReference type="FunFam" id="1.10.10.10:FF:000322">
    <property type="entry name" value="Probable disease resistance protein At1g63360"/>
    <property type="match status" value="1"/>
</dbReference>
<dbReference type="SUPFAM" id="SSF52540">
    <property type="entry name" value="P-loop containing nucleoside triphosphate hydrolases"/>
    <property type="match status" value="1"/>
</dbReference>
<dbReference type="Pfam" id="PF23598">
    <property type="entry name" value="LRR_14"/>
    <property type="match status" value="3"/>
</dbReference>